<dbReference type="InterPro" id="IPR003439">
    <property type="entry name" value="ABC_transporter-like_ATP-bd"/>
</dbReference>
<dbReference type="InterPro" id="IPR003593">
    <property type="entry name" value="AAA+_ATPase"/>
</dbReference>
<keyword evidence="4" id="KW-0067">ATP-binding</keyword>
<comment type="caution">
    <text evidence="6">The sequence shown here is derived from an EMBL/GenBank/DDBJ whole genome shotgun (WGS) entry which is preliminary data.</text>
</comment>
<dbReference type="Gene3D" id="3.40.50.300">
    <property type="entry name" value="P-loop containing nucleotide triphosphate hydrolases"/>
    <property type="match status" value="1"/>
</dbReference>
<dbReference type="Pfam" id="PF00005">
    <property type="entry name" value="ABC_tran"/>
    <property type="match status" value="1"/>
</dbReference>
<sequence length="187" mass="20767">MSIMENTDEAIKIVALNKYYGSEQVLDEISFTVEKGKIHGFIGPNGAGKSTTLNILSGLVHPSSGAVYVDGKSVVDDPRFNENMIFIPAEFKMPEQFTVQKYLRTIITFAALNIPNLKILILDEIRNVLISTHILSDLQEIADDITMIKRGPTGGKIVYTGPKMSDIQKTYEEFFFTPGDGEARLFS</sequence>
<dbReference type="InterPro" id="IPR027417">
    <property type="entry name" value="P-loop_NTPase"/>
</dbReference>
<evidence type="ECO:0000256" key="3">
    <source>
        <dbReference type="ARBA" id="ARBA00022741"/>
    </source>
</evidence>
<proteinExistence type="inferred from homology"/>
<dbReference type="EMBL" id="CAJVQB010000105">
    <property type="protein sequence ID" value="CAG8467431.1"/>
    <property type="molecule type" value="Genomic_DNA"/>
</dbReference>
<evidence type="ECO:0000256" key="2">
    <source>
        <dbReference type="ARBA" id="ARBA00022448"/>
    </source>
</evidence>
<dbReference type="Proteomes" id="UP000789901">
    <property type="component" value="Unassembled WGS sequence"/>
</dbReference>
<name>A0ABM8VWZ4_GIGMA</name>
<gene>
    <name evidence="6" type="ORF">GMARGA_LOCUS609</name>
</gene>
<accession>A0ABM8VWZ4</accession>
<reference evidence="6 7" key="1">
    <citation type="submission" date="2021-06" db="EMBL/GenBank/DDBJ databases">
        <authorList>
            <person name="Kallberg Y."/>
            <person name="Tangrot J."/>
            <person name="Rosling A."/>
        </authorList>
    </citation>
    <scope>NUCLEOTIDE SEQUENCE [LARGE SCALE GENOMIC DNA]</scope>
    <source>
        <strain evidence="6 7">120-4 pot B 10/14</strain>
    </source>
</reference>
<feature type="domain" description="AAA+ ATPase" evidence="5">
    <location>
        <begin position="35"/>
        <end position="152"/>
    </location>
</feature>
<organism evidence="6 7">
    <name type="scientific">Gigaspora margarita</name>
    <dbReference type="NCBI Taxonomy" id="4874"/>
    <lineage>
        <taxon>Eukaryota</taxon>
        <taxon>Fungi</taxon>
        <taxon>Fungi incertae sedis</taxon>
        <taxon>Mucoromycota</taxon>
        <taxon>Glomeromycotina</taxon>
        <taxon>Glomeromycetes</taxon>
        <taxon>Diversisporales</taxon>
        <taxon>Gigasporaceae</taxon>
        <taxon>Gigaspora</taxon>
    </lineage>
</organism>
<keyword evidence="7" id="KW-1185">Reference proteome</keyword>
<evidence type="ECO:0000256" key="4">
    <source>
        <dbReference type="ARBA" id="ARBA00022840"/>
    </source>
</evidence>
<protein>
    <submittedName>
        <fullName evidence="6">396_t:CDS:1</fullName>
    </submittedName>
</protein>
<keyword evidence="3" id="KW-0547">Nucleotide-binding</keyword>
<evidence type="ECO:0000256" key="1">
    <source>
        <dbReference type="ARBA" id="ARBA00005417"/>
    </source>
</evidence>
<comment type="similarity">
    <text evidence="1">Belongs to the ABC transporter superfamily.</text>
</comment>
<dbReference type="PANTHER" id="PTHR42711:SF5">
    <property type="entry name" value="ABC TRANSPORTER ATP-BINDING PROTEIN NATA"/>
    <property type="match status" value="1"/>
</dbReference>
<keyword evidence="2" id="KW-0813">Transport</keyword>
<dbReference type="InterPro" id="IPR050763">
    <property type="entry name" value="ABC_transporter_ATP-binding"/>
</dbReference>
<dbReference type="CDD" id="cd03230">
    <property type="entry name" value="ABC_DR_subfamily_A"/>
    <property type="match status" value="1"/>
</dbReference>
<evidence type="ECO:0000313" key="7">
    <source>
        <dbReference type="Proteomes" id="UP000789901"/>
    </source>
</evidence>
<dbReference type="SMART" id="SM00382">
    <property type="entry name" value="AAA"/>
    <property type="match status" value="1"/>
</dbReference>
<evidence type="ECO:0000259" key="5">
    <source>
        <dbReference type="SMART" id="SM00382"/>
    </source>
</evidence>
<evidence type="ECO:0000313" key="6">
    <source>
        <dbReference type="EMBL" id="CAG8467431.1"/>
    </source>
</evidence>
<dbReference type="PANTHER" id="PTHR42711">
    <property type="entry name" value="ABC TRANSPORTER ATP-BINDING PROTEIN"/>
    <property type="match status" value="1"/>
</dbReference>
<dbReference type="SUPFAM" id="SSF52540">
    <property type="entry name" value="P-loop containing nucleoside triphosphate hydrolases"/>
    <property type="match status" value="1"/>
</dbReference>